<dbReference type="AlphaFoldDB" id="A0A6I9YN08"/>
<gene>
    <name evidence="6" type="primary">LOC106551984</name>
</gene>
<dbReference type="GeneID" id="106551984"/>
<dbReference type="GO" id="GO:0006641">
    <property type="term" value="P:triglyceride metabolic process"/>
    <property type="evidence" value="ECO:0007669"/>
    <property type="project" value="TreeGrafter"/>
</dbReference>
<dbReference type="PANTHER" id="PTHR10196">
    <property type="entry name" value="SUGAR KINASE"/>
    <property type="match status" value="1"/>
</dbReference>
<dbReference type="OrthoDB" id="5422795at2759"/>
<protein>
    <submittedName>
        <fullName evidence="6">Glycerol kinase-like isoform X1</fullName>
    </submittedName>
</protein>
<dbReference type="GO" id="GO:0046167">
    <property type="term" value="P:glycerol-3-phosphate biosynthetic process"/>
    <property type="evidence" value="ECO:0007669"/>
    <property type="project" value="TreeGrafter"/>
</dbReference>
<dbReference type="GO" id="GO:0005739">
    <property type="term" value="C:mitochondrion"/>
    <property type="evidence" value="ECO:0007669"/>
    <property type="project" value="TreeGrafter"/>
</dbReference>
<keyword evidence="3" id="KW-0418">Kinase</keyword>
<name>A0A6I9YN08_9SAUR</name>
<accession>A0A6I9YN08</accession>
<keyword evidence="4" id="KW-1133">Transmembrane helix</keyword>
<evidence type="ECO:0000256" key="1">
    <source>
        <dbReference type="ARBA" id="ARBA00009156"/>
    </source>
</evidence>
<evidence type="ECO:0000313" key="5">
    <source>
        <dbReference type="Proteomes" id="UP000504617"/>
    </source>
</evidence>
<keyword evidence="2" id="KW-0808">Transferase</keyword>
<keyword evidence="5" id="KW-1185">Reference proteome</keyword>
<reference evidence="6" key="1">
    <citation type="submission" date="2025-08" db="UniProtKB">
        <authorList>
            <consortium name="RefSeq"/>
        </authorList>
    </citation>
    <scope>IDENTIFICATION</scope>
    <source>
        <tissue evidence="6">Skeletal muscle</tissue>
    </source>
</reference>
<dbReference type="Gene3D" id="3.30.420.40">
    <property type="match status" value="1"/>
</dbReference>
<evidence type="ECO:0000256" key="4">
    <source>
        <dbReference type="SAM" id="Phobius"/>
    </source>
</evidence>
<organism evidence="5 6">
    <name type="scientific">Thamnophis sirtalis</name>
    <dbReference type="NCBI Taxonomy" id="35019"/>
    <lineage>
        <taxon>Eukaryota</taxon>
        <taxon>Metazoa</taxon>
        <taxon>Chordata</taxon>
        <taxon>Craniata</taxon>
        <taxon>Vertebrata</taxon>
        <taxon>Euteleostomi</taxon>
        <taxon>Lepidosauria</taxon>
        <taxon>Squamata</taxon>
        <taxon>Bifurcata</taxon>
        <taxon>Unidentata</taxon>
        <taxon>Episquamata</taxon>
        <taxon>Toxicofera</taxon>
        <taxon>Serpentes</taxon>
        <taxon>Colubroidea</taxon>
        <taxon>Colubridae</taxon>
        <taxon>Natricinae</taxon>
        <taxon>Thamnophis</taxon>
    </lineage>
</organism>
<dbReference type="GO" id="GO:0006071">
    <property type="term" value="P:glycerol metabolic process"/>
    <property type="evidence" value="ECO:0007669"/>
    <property type="project" value="TreeGrafter"/>
</dbReference>
<dbReference type="RefSeq" id="XP_013925637.1">
    <property type="nucleotide sequence ID" value="XM_014070162.1"/>
</dbReference>
<dbReference type="PANTHER" id="PTHR10196:SF69">
    <property type="entry name" value="GLYCEROL KINASE"/>
    <property type="match status" value="1"/>
</dbReference>
<dbReference type="InterPro" id="IPR043129">
    <property type="entry name" value="ATPase_NBD"/>
</dbReference>
<dbReference type="Proteomes" id="UP000504617">
    <property type="component" value="Unplaced"/>
</dbReference>
<dbReference type="SUPFAM" id="SSF53067">
    <property type="entry name" value="Actin-like ATPase domain"/>
    <property type="match status" value="1"/>
</dbReference>
<evidence type="ECO:0000313" key="6">
    <source>
        <dbReference type="RefSeq" id="XP_013925637.1"/>
    </source>
</evidence>
<sequence>MPETTALGAAMAAGAAEGVGVWSLHPDDFTAVTCERFEPQINPEESEYRYTRWKKAVKKSMGWETSEPQGNSETSIFCSLPLGFFIMSSLLILIGAKYISGKFK</sequence>
<comment type="similarity">
    <text evidence="1">Belongs to the FGGY kinase family.</text>
</comment>
<evidence type="ECO:0000256" key="3">
    <source>
        <dbReference type="ARBA" id="ARBA00022777"/>
    </source>
</evidence>
<proteinExistence type="inferred from homology"/>
<dbReference type="GO" id="GO:0004370">
    <property type="term" value="F:glycerol kinase activity"/>
    <property type="evidence" value="ECO:0007669"/>
    <property type="project" value="TreeGrafter"/>
</dbReference>
<feature type="transmembrane region" description="Helical" evidence="4">
    <location>
        <begin position="74"/>
        <end position="96"/>
    </location>
</feature>
<keyword evidence="4" id="KW-0472">Membrane</keyword>
<keyword evidence="4" id="KW-0812">Transmembrane</keyword>
<dbReference type="KEGG" id="tsr:106551984"/>
<evidence type="ECO:0000256" key="2">
    <source>
        <dbReference type="ARBA" id="ARBA00022679"/>
    </source>
</evidence>